<dbReference type="Proteomes" id="UP000553766">
    <property type="component" value="Unassembled WGS sequence"/>
</dbReference>
<evidence type="ECO:0000313" key="2">
    <source>
        <dbReference type="Proteomes" id="UP000553766"/>
    </source>
</evidence>
<name>A0A840WRK8_9RHOB</name>
<comment type="caution">
    <text evidence="1">The sequence shown here is derived from an EMBL/GenBank/DDBJ whole genome shotgun (WGS) entry which is preliminary data.</text>
</comment>
<dbReference type="Gene3D" id="3.90.550.20">
    <property type="match status" value="1"/>
</dbReference>
<evidence type="ECO:0000313" key="1">
    <source>
        <dbReference type="EMBL" id="MBB5516673.1"/>
    </source>
</evidence>
<organism evidence="1 2">
    <name type="scientific">Rubricella aquisinus</name>
    <dbReference type="NCBI Taxonomy" id="2028108"/>
    <lineage>
        <taxon>Bacteria</taxon>
        <taxon>Pseudomonadati</taxon>
        <taxon>Pseudomonadota</taxon>
        <taxon>Alphaproteobacteria</taxon>
        <taxon>Rhodobacterales</taxon>
        <taxon>Paracoccaceae</taxon>
        <taxon>Rubricella</taxon>
    </lineage>
</organism>
<keyword evidence="2" id="KW-1185">Reference proteome</keyword>
<accession>A0A840WRK8</accession>
<gene>
    <name evidence="1" type="ORF">FHS89_002713</name>
</gene>
<dbReference type="AlphaFoldDB" id="A0A840WRK8"/>
<reference evidence="1 2" key="1">
    <citation type="submission" date="2020-08" db="EMBL/GenBank/DDBJ databases">
        <title>Genomic Encyclopedia of Type Strains, Phase IV (KMG-IV): sequencing the most valuable type-strain genomes for metagenomic binning, comparative biology and taxonomic classification.</title>
        <authorList>
            <person name="Goeker M."/>
        </authorList>
    </citation>
    <scope>NUCLEOTIDE SEQUENCE [LARGE SCALE GENOMIC DNA]</scope>
    <source>
        <strain evidence="1 2">DSM 103377</strain>
    </source>
</reference>
<protein>
    <recommendedName>
        <fullName evidence="3">Alpha 1,4-glycosyltransferase conserved region</fullName>
    </recommendedName>
</protein>
<evidence type="ECO:0008006" key="3">
    <source>
        <dbReference type="Google" id="ProtNLM"/>
    </source>
</evidence>
<sequence>MALSTIGMLWMDGPFSFLEQLCAQSFLDQGHKVVLYTYGIVPNAPEGLEIRDATEILPRDRIFTHKASGSPALHSDLFRYRLMVERPGMIWADTDAYCLKPFIPVEGHYYSWGVEGQVFGGVLALPDRSEALAQLLDFTRDEYPVPPWFRPKQRKQLAQAAATGNPVHVSEMPWGVWGPQALSHFLHVTGEDRFAMPVKVLYPYPYNQRQMLVRKRFFYDDFVTEESTSIHFYGRFVRKRLGLIGGVPTPGTLLDKLARKHGIDPAAAPAPIATEEGPSE</sequence>
<proteinExistence type="predicted"/>
<dbReference type="RefSeq" id="WP_184012520.1">
    <property type="nucleotide sequence ID" value="NZ_JACIJS010000008.1"/>
</dbReference>
<dbReference type="EMBL" id="JACIJS010000008">
    <property type="protein sequence ID" value="MBB5516673.1"/>
    <property type="molecule type" value="Genomic_DNA"/>
</dbReference>